<keyword evidence="1" id="KW-1133">Transmembrane helix</keyword>
<proteinExistence type="predicted"/>
<keyword evidence="3" id="KW-1185">Reference proteome</keyword>
<reference evidence="2 3" key="1">
    <citation type="submission" date="2019-05" db="EMBL/GenBank/DDBJ databases">
        <title>Another draft genome of Portunus trituberculatus and its Hox gene families provides insights of decapod evolution.</title>
        <authorList>
            <person name="Jeong J.-H."/>
            <person name="Song I."/>
            <person name="Kim S."/>
            <person name="Choi T."/>
            <person name="Kim D."/>
            <person name="Ryu S."/>
            <person name="Kim W."/>
        </authorList>
    </citation>
    <scope>NUCLEOTIDE SEQUENCE [LARGE SCALE GENOMIC DNA]</scope>
    <source>
        <tissue evidence="2">Muscle</tissue>
    </source>
</reference>
<name>A0A5B7ID01_PORTR</name>
<protein>
    <submittedName>
        <fullName evidence="2">Uncharacterized protein</fullName>
    </submittedName>
</protein>
<sequence>MSKHEWWTLAILAVVAALALAAVVSAVTWIIYNRIASRRRRTNLEGKFCLNKEYEVLAVCRKGEPQLYLSRFTLRFQQKVITDLQSKDKVVLLNSEDSEDEA</sequence>
<dbReference type="AlphaFoldDB" id="A0A5B7ID01"/>
<dbReference type="OrthoDB" id="6375456at2759"/>
<comment type="caution">
    <text evidence="2">The sequence shown here is derived from an EMBL/GenBank/DDBJ whole genome shotgun (WGS) entry which is preliminary data.</text>
</comment>
<keyword evidence="1" id="KW-0812">Transmembrane</keyword>
<evidence type="ECO:0000313" key="2">
    <source>
        <dbReference type="EMBL" id="MPC81692.1"/>
    </source>
</evidence>
<keyword evidence="1" id="KW-0472">Membrane</keyword>
<dbReference type="Proteomes" id="UP000324222">
    <property type="component" value="Unassembled WGS sequence"/>
</dbReference>
<accession>A0A5B7ID01</accession>
<organism evidence="2 3">
    <name type="scientific">Portunus trituberculatus</name>
    <name type="common">Swimming crab</name>
    <name type="synonym">Neptunus trituberculatus</name>
    <dbReference type="NCBI Taxonomy" id="210409"/>
    <lineage>
        <taxon>Eukaryota</taxon>
        <taxon>Metazoa</taxon>
        <taxon>Ecdysozoa</taxon>
        <taxon>Arthropoda</taxon>
        <taxon>Crustacea</taxon>
        <taxon>Multicrustacea</taxon>
        <taxon>Malacostraca</taxon>
        <taxon>Eumalacostraca</taxon>
        <taxon>Eucarida</taxon>
        <taxon>Decapoda</taxon>
        <taxon>Pleocyemata</taxon>
        <taxon>Brachyura</taxon>
        <taxon>Eubrachyura</taxon>
        <taxon>Portunoidea</taxon>
        <taxon>Portunidae</taxon>
        <taxon>Portuninae</taxon>
        <taxon>Portunus</taxon>
    </lineage>
</organism>
<gene>
    <name evidence="2" type="ORF">E2C01_076323</name>
</gene>
<evidence type="ECO:0000313" key="3">
    <source>
        <dbReference type="Proteomes" id="UP000324222"/>
    </source>
</evidence>
<dbReference type="EMBL" id="VSRR010057687">
    <property type="protein sequence ID" value="MPC81692.1"/>
    <property type="molecule type" value="Genomic_DNA"/>
</dbReference>
<evidence type="ECO:0000256" key="1">
    <source>
        <dbReference type="SAM" id="Phobius"/>
    </source>
</evidence>
<feature type="transmembrane region" description="Helical" evidence="1">
    <location>
        <begin position="6"/>
        <end position="32"/>
    </location>
</feature>